<dbReference type="AlphaFoldDB" id="A0A3D3R3U5"/>
<dbReference type="Proteomes" id="UP000263642">
    <property type="component" value="Unassembled WGS sequence"/>
</dbReference>
<feature type="non-terminal residue" evidence="1">
    <location>
        <position position="1"/>
    </location>
</feature>
<dbReference type="EMBL" id="DQAY01000042">
    <property type="protein sequence ID" value="HCO22677.1"/>
    <property type="molecule type" value="Genomic_DNA"/>
</dbReference>
<gene>
    <name evidence="1" type="ORF">DIT97_06275</name>
</gene>
<proteinExistence type="predicted"/>
<accession>A0A3D3R3U5</accession>
<organism evidence="1 2">
    <name type="scientific">Gimesia maris</name>
    <dbReference type="NCBI Taxonomy" id="122"/>
    <lineage>
        <taxon>Bacteria</taxon>
        <taxon>Pseudomonadati</taxon>
        <taxon>Planctomycetota</taxon>
        <taxon>Planctomycetia</taxon>
        <taxon>Planctomycetales</taxon>
        <taxon>Planctomycetaceae</taxon>
        <taxon>Gimesia</taxon>
    </lineage>
</organism>
<name>A0A3D3R3U5_9PLAN</name>
<comment type="caution">
    <text evidence="1">The sequence shown here is derived from an EMBL/GenBank/DDBJ whole genome shotgun (WGS) entry which is preliminary data.</text>
</comment>
<protein>
    <submittedName>
        <fullName evidence="1">Uncharacterized protein</fullName>
    </submittedName>
</protein>
<sequence length="224" mass="25181">LEGVELGRFQIRLNWNQLKSTQSYEIESLDPNPAVGSDDVVHPHVQDQRLCEGDGHLAILVALEQGRLLDFFVMVRQILETYNDSSPYVSLEKWYGANCQDCGYCVCREDSCRCDHCEVDLCHDCSRSCEDCCRTCCNSCSQSCDGCGKNYCARCINHCIYCANVFCKECLSDETCENCIEEQEIPEEEGEEPTLVRECSQSVSTAVHSLRLGEAAVPERSGRE</sequence>
<evidence type="ECO:0000313" key="2">
    <source>
        <dbReference type="Proteomes" id="UP000263642"/>
    </source>
</evidence>
<reference evidence="1 2" key="1">
    <citation type="journal article" date="2018" name="Nat. Biotechnol.">
        <title>A standardized bacterial taxonomy based on genome phylogeny substantially revises the tree of life.</title>
        <authorList>
            <person name="Parks D.H."/>
            <person name="Chuvochina M."/>
            <person name="Waite D.W."/>
            <person name="Rinke C."/>
            <person name="Skarshewski A."/>
            <person name="Chaumeil P.A."/>
            <person name="Hugenholtz P."/>
        </authorList>
    </citation>
    <scope>NUCLEOTIDE SEQUENCE [LARGE SCALE GENOMIC DNA]</scope>
    <source>
        <strain evidence="1">UBA9375</strain>
    </source>
</reference>
<evidence type="ECO:0000313" key="1">
    <source>
        <dbReference type="EMBL" id="HCO22677.1"/>
    </source>
</evidence>